<sequence>MDPFTSLSLATSIIQIVDFSLKLVSKGHDIYKNGSITSFDQAKSIANDLTGLTQSLTGPLDSISNSKAHLSDDELKLSNLATETGQIAQELITLVEHLTRHGGKANPWKSFRQALDTVWSKTKIAEIIDTLNAFRNELILRVVVSLKFDHKFQLAREDERFRSMQQGNKKIAEALLDNKNFFTGGLDRILQYNKDECAIAKIRHEETIAALATLQGHFANLNITDDLKPESLRDLSTLQRDVLNCLWFRFMGDRGAEISNAYKETFQWIYDGEAMSRRAWDSLPEWLQHGEGCFWISGKAGSGKSTLMKFVASDLRTHRLLEQWSEHESLLCASFFFWNSGISLQKSQHGLLRAILHESLSQYPELVPVVFPTHCRMFARRRLDIHDPSLVELMDAFKILTTQTSMPLKICLFIDGVDEYDGDHVKFAEYLRSIASPRCKFLLSSRPTPNCVEAFESCPSLRLQDLTNTDIQTYVRGNLVDNSRVRELLQDNPSLGDLLTSEIVSKASGVFLWVVLVVKALKDGLRNRDNVQDLLRRVDELPADLDNLYGEMLHRMDPFYKRQASMLLQMVYWSTQLPASTPMTALRLSFAMDNNPDTSINANISEIHIDELVRRCRDIEAIVRSRCCGLLEIHGPHRVLFGESKDETVETSTTLSITMTKQILELVQILSNRSEMSADAEKLLMDLLAEMLPLTYIRSQVHFLHKSVVDFLEKPDVWKELQDITSCDGFDGAVSLVSASLCEIKSASVELEIGCSVDDSSIWEILVRALHECSLTEGSTGQAQAMLIEELDATMESHWRKIKGWIPRFGKSLDELGHWSHTVPSSDSKFVWNHGAVPYGSIFDLACTFGLVQYVKDAVAYPGTLSPDSSSSAHHSNGDARMIGLAQRALNRIILDIDNSQASTRLWSLQLEILEFSLHSGASPNLAFFKGLSPFQVALHRCNPRDVSGCQDWKSILLKLVDYGADVNAPHSGDAYLFATGDDWFNSGRDIRVWQTPLVAIQEKFSEVGKAAKTSRTQARKINQLFQQLQSVLMKRGGSHRTWVEREMLDENGKRQIGKWEAITDPIEVESILECL</sequence>
<evidence type="ECO:0000313" key="4">
    <source>
        <dbReference type="EMBL" id="KAF2815966.1"/>
    </source>
</evidence>
<dbReference type="Gene3D" id="3.40.50.300">
    <property type="entry name" value="P-loop containing nucleotide triphosphate hydrolases"/>
    <property type="match status" value="1"/>
</dbReference>
<dbReference type="InterPro" id="IPR056693">
    <property type="entry name" value="DUF7791"/>
</dbReference>
<dbReference type="AlphaFoldDB" id="A0A6A6Z4G8"/>
<keyword evidence="1" id="KW-0677">Repeat</keyword>
<dbReference type="Pfam" id="PF24883">
    <property type="entry name" value="NPHP3_N"/>
    <property type="match status" value="1"/>
</dbReference>
<organism evidence="4">
    <name type="scientific">Mytilinidion resinicola</name>
    <dbReference type="NCBI Taxonomy" id="574789"/>
    <lineage>
        <taxon>Eukaryota</taxon>
        <taxon>Fungi</taxon>
        <taxon>Dikarya</taxon>
        <taxon>Ascomycota</taxon>
        <taxon>Pezizomycotina</taxon>
        <taxon>Dothideomycetes</taxon>
        <taxon>Pleosporomycetidae</taxon>
        <taxon>Mytilinidiales</taxon>
        <taxon>Mytilinidiaceae</taxon>
        <taxon>Mytilinidion</taxon>
    </lineage>
</organism>
<evidence type="ECO:0000256" key="1">
    <source>
        <dbReference type="ARBA" id="ARBA00022737"/>
    </source>
</evidence>
<dbReference type="GeneID" id="54465780"/>
<evidence type="ECO:0000259" key="3">
    <source>
        <dbReference type="Pfam" id="PF25053"/>
    </source>
</evidence>
<protein>
    <recommendedName>
        <fullName evidence="7">NACHT domain-containing protein</fullName>
    </recommendedName>
</protein>
<evidence type="ECO:0008006" key="7">
    <source>
        <dbReference type="Google" id="ProtNLM"/>
    </source>
</evidence>
<dbReference type="RefSeq" id="XP_033582930.1">
    <property type="nucleotide sequence ID" value="XM_033724887.1"/>
</dbReference>
<dbReference type="PANTHER" id="PTHR10039">
    <property type="entry name" value="AMELOGENIN"/>
    <property type="match status" value="1"/>
</dbReference>
<keyword evidence="5" id="KW-1185">Reference proteome</keyword>
<reference evidence="6" key="2">
    <citation type="submission" date="2020-04" db="EMBL/GenBank/DDBJ databases">
        <authorList>
            <consortium name="NCBI Genome Project"/>
        </authorList>
    </citation>
    <scope>NUCLEOTIDE SEQUENCE</scope>
    <source>
        <strain evidence="6">CBS 304.34</strain>
    </source>
</reference>
<reference evidence="4 6" key="1">
    <citation type="journal article" date="2020" name="Stud. Mycol.">
        <title>101 Dothideomycetes genomes: a test case for predicting lifestyles and emergence of pathogens.</title>
        <authorList>
            <person name="Haridas S."/>
            <person name="Albert R."/>
            <person name="Binder M."/>
            <person name="Bloem J."/>
            <person name="Labutti K."/>
            <person name="Salamov A."/>
            <person name="Andreopoulos B."/>
            <person name="Baker S."/>
            <person name="Barry K."/>
            <person name="Bills G."/>
            <person name="Bluhm B."/>
            <person name="Cannon C."/>
            <person name="Castanera R."/>
            <person name="Culley D."/>
            <person name="Daum C."/>
            <person name="Ezra D."/>
            <person name="Gonzalez J."/>
            <person name="Henrissat B."/>
            <person name="Kuo A."/>
            <person name="Liang C."/>
            <person name="Lipzen A."/>
            <person name="Lutzoni F."/>
            <person name="Magnuson J."/>
            <person name="Mondo S."/>
            <person name="Nolan M."/>
            <person name="Ohm R."/>
            <person name="Pangilinan J."/>
            <person name="Park H.-J."/>
            <person name="Ramirez L."/>
            <person name="Alfaro M."/>
            <person name="Sun H."/>
            <person name="Tritt A."/>
            <person name="Yoshinaga Y."/>
            <person name="Zwiers L.-H."/>
            <person name="Turgeon B."/>
            <person name="Goodwin S."/>
            <person name="Spatafora J."/>
            <person name="Crous P."/>
            <person name="Grigoriev I."/>
        </authorList>
    </citation>
    <scope>NUCLEOTIDE SEQUENCE</scope>
    <source>
        <strain evidence="4 6">CBS 304.34</strain>
    </source>
</reference>
<evidence type="ECO:0000313" key="6">
    <source>
        <dbReference type="RefSeq" id="XP_033582930.1"/>
    </source>
</evidence>
<dbReference type="Proteomes" id="UP000504636">
    <property type="component" value="Unplaced"/>
</dbReference>
<dbReference type="EMBL" id="MU003693">
    <property type="protein sequence ID" value="KAF2815966.1"/>
    <property type="molecule type" value="Genomic_DNA"/>
</dbReference>
<dbReference type="OrthoDB" id="443402at2759"/>
<dbReference type="InterPro" id="IPR027417">
    <property type="entry name" value="P-loop_NTPase"/>
</dbReference>
<feature type="domain" description="DUF7791" evidence="3">
    <location>
        <begin position="556"/>
        <end position="747"/>
    </location>
</feature>
<reference evidence="6" key="3">
    <citation type="submission" date="2025-04" db="UniProtKB">
        <authorList>
            <consortium name="RefSeq"/>
        </authorList>
    </citation>
    <scope>IDENTIFICATION</scope>
    <source>
        <strain evidence="6">CBS 304.34</strain>
    </source>
</reference>
<evidence type="ECO:0000259" key="2">
    <source>
        <dbReference type="Pfam" id="PF24883"/>
    </source>
</evidence>
<dbReference type="InterPro" id="IPR056884">
    <property type="entry name" value="NPHP3-like_N"/>
</dbReference>
<dbReference type="Pfam" id="PF25053">
    <property type="entry name" value="DUF7791"/>
    <property type="match status" value="1"/>
</dbReference>
<name>A0A6A6Z4G8_9PEZI</name>
<proteinExistence type="predicted"/>
<gene>
    <name evidence="4 6" type="ORF">BDZ99DRAFT_514589</name>
</gene>
<evidence type="ECO:0000313" key="5">
    <source>
        <dbReference type="Proteomes" id="UP000504636"/>
    </source>
</evidence>
<feature type="domain" description="Nephrocystin 3-like N-terminal" evidence="2">
    <location>
        <begin position="284"/>
        <end position="446"/>
    </location>
</feature>
<dbReference type="SUPFAM" id="SSF52540">
    <property type="entry name" value="P-loop containing nucleoside triphosphate hydrolases"/>
    <property type="match status" value="1"/>
</dbReference>
<dbReference type="PANTHER" id="PTHR10039:SF5">
    <property type="entry name" value="NACHT DOMAIN-CONTAINING PROTEIN"/>
    <property type="match status" value="1"/>
</dbReference>
<accession>A0A6A6Z4G8</accession>